<evidence type="ECO:0000259" key="2">
    <source>
        <dbReference type="Pfam" id="PF14378"/>
    </source>
</evidence>
<comment type="caution">
    <text evidence="3">The sequence shown here is derived from an EMBL/GenBank/DDBJ whole genome shotgun (WGS) entry which is preliminary data.</text>
</comment>
<gene>
    <name evidence="3" type="ORF">C7Y44_00405</name>
</gene>
<organism evidence="3 4">
    <name type="scientific">Paenibacillus popilliae</name>
    <name type="common">Bacillus popilliae</name>
    <dbReference type="NCBI Taxonomy" id="78057"/>
    <lineage>
        <taxon>Bacteria</taxon>
        <taxon>Bacillati</taxon>
        <taxon>Bacillota</taxon>
        <taxon>Bacilli</taxon>
        <taxon>Bacillales</taxon>
        <taxon>Paenibacillaceae</taxon>
        <taxon>Paenibacillus</taxon>
    </lineage>
</organism>
<name>A0ABY3AV88_PAEPP</name>
<feature type="transmembrane region" description="Helical" evidence="1">
    <location>
        <begin position="103"/>
        <end position="125"/>
    </location>
</feature>
<dbReference type="Proteomes" id="UP000316208">
    <property type="component" value="Unassembled WGS sequence"/>
</dbReference>
<feature type="transmembrane region" description="Helical" evidence="1">
    <location>
        <begin position="74"/>
        <end position="96"/>
    </location>
</feature>
<accession>A0ABY3AV88</accession>
<dbReference type="SUPFAM" id="SSF48317">
    <property type="entry name" value="Acid phosphatase/Vanadium-dependent haloperoxidase"/>
    <property type="match status" value="1"/>
</dbReference>
<reference evidence="3 4" key="1">
    <citation type="submission" date="2018-03" db="EMBL/GenBank/DDBJ databases">
        <title>Aerobic endospore-forming bacteria genome sequencing and assembly.</title>
        <authorList>
            <person name="Cavalcante D.A."/>
            <person name="Driks A."/>
            <person name="Putonti C."/>
            <person name="De-Souza M.T."/>
        </authorList>
    </citation>
    <scope>NUCLEOTIDE SEQUENCE [LARGE SCALE GENOMIC DNA]</scope>
    <source>
        <strain evidence="3 4">SDF0028</strain>
    </source>
</reference>
<keyword evidence="1" id="KW-0812">Transmembrane</keyword>
<keyword evidence="1" id="KW-0472">Membrane</keyword>
<dbReference type="CDD" id="cd03386">
    <property type="entry name" value="PAP2_Aur1_like"/>
    <property type="match status" value="1"/>
</dbReference>
<sequence length="241" mass="27480">MLKRSTSFRSICRRPSSMYAANGRTAFMTAKWSKFAPLFWMLVIPALNIVYGILNHGADGASSLMTDLDRMIPMIPVFIIPYILWYPIIVGTFCLLCMKDRQLYYRTLITLCGGLILCYSVYYLFQTTVPRPDVNSNGIISSMVQFIYATDQPYNCFPSIHVLSSYIIIKAVMQCRHISKHIKSFIVIFCWFIIASTLFVKQHVLLDVAGGILLAELLNQIQHVPNILAGEREHANPLTRR</sequence>
<feature type="transmembrane region" description="Helical" evidence="1">
    <location>
        <begin position="152"/>
        <end position="169"/>
    </location>
</feature>
<feature type="transmembrane region" description="Helical" evidence="1">
    <location>
        <begin position="35"/>
        <end position="54"/>
    </location>
</feature>
<dbReference type="InterPro" id="IPR026841">
    <property type="entry name" value="Aur1/Ipt1"/>
</dbReference>
<keyword evidence="4" id="KW-1185">Reference proteome</keyword>
<proteinExistence type="predicted"/>
<feature type="transmembrane region" description="Helical" evidence="1">
    <location>
        <begin position="181"/>
        <end position="200"/>
    </location>
</feature>
<dbReference type="InterPro" id="IPR036938">
    <property type="entry name" value="PAP2/HPO_sf"/>
</dbReference>
<dbReference type="EMBL" id="SADY01000001">
    <property type="protein sequence ID" value="TQR46194.1"/>
    <property type="molecule type" value="Genomic_DNA"/>
</dbReference>
<evidence type="ECO:0000256" key="1">
    <source>
        <dbReference type="SAM" id="Phobius"/>
    </source>
</evidence>
<keyword evidence="1" id="KW-1133">Transmembrane helix</keyword>
<evidence type="ECO:0000313" key="3">
    <source>
        <dbReference type="EMBL" id="TQR46194.1"/>
    </source>
</evidence>
<dbReference type="Pfam" id="PF14378">
    <property type="entry name" value="PAP2_3"/>
    <property type="match status" value="1"/>
</dbReference>
<protein>
    <submittedName>
        <fullName evidence="3">Inositol phosphorylceramide synthase</fullName>
    </submittedName>
</protein>
<evidence type="ECO:0000313" key="4">
    <source>
        <dbReference type="Proteomes" id="UP000316208"/>
    </source>
</evidence>
<feature type="domain" description="Inositolphosphotransferase Aur1/Ipt1" evidence="2">
    <location>
        <begin position="83"/>
        <end position="215"/>
    </location>
</feature>